<dbReference type="Proteomes" id="UP000247476">
    <property type="component" value="Unassembled WGS sequence"/>
</dbReference>
<dbReference type="Gene3D" id="2.160.20.120">
    <property type="match status" value="1"/>
</dbReference>
<sequence>MGWIRKTLLALGFICFGVGIAGAWVVYSSAEGFRQDAATIDLEKTAPSRDVNRLSIHSDFSDVVFVRSEDDDIHFRLAGTTNDRVQHAADIDLTSRNGTVTADLRYEKQQDNWFNFNIFELVSLMDGSWSKLRFEVALPDRSFQEIELTTDAGDIEASRAVRADKLSLRTSFGRISVDEYGGDRLELQTDAGRIEARRIAATEKVKAKTSFGNIDMSLDKVAEKVELSTDTGNIEAEVPQGDALRVDLKNDSGGIDVDVAGLKSRDDTDHSFQGSVGSGGPLLEARSSFGSIEIREK</sequence>
<feature type="domain" description="DUF4097" evidence="1">
    <location>
        <begin position="51"/>
        <end position="203"/>
    </location>
</feature>
<dbReference type="OrthoDB" id="2539127at2"/>
<proteinExistence type="predicted"/>
<dbReference type="AlphaFoldDB" id="A0A2V5KKN6"/>
<accession>A0A2V5KKN6</accession>
<evidence type="ECO:0000259" key="1">
    <source>
        <dbReference type="Pfam" id="PF13349"/>
    </source>
</evidence>
<dbReference type="Pfam" id="PF13349">
    <property type="entry name" value="DUF4097"/>
    <property type="match status" value="1"/>
</dbReference>
<dbReference type="InterPro" id="IPR025164">
    <property type="entry name" value="Toastrack_DUF4097"/>
</dbReference>
<comment type="caution">
    <text evidence="2">The sequence shown here is derived from an EMBL/GenBank/DDBJ whole genome shotgun (WGS) entry which is preliminary data.</text>
</comment>
<evidence type="ECO:0000313" key="3">
    <source>
        <dbReference type="Proteomes" id="UP000247476"/>
    </source>
</evidence>
<protein>
    <recommendedName>
        <fullName evidence="1">DUF4097 domain-containing protein</fullName>
    </recommendedName>
</protein>
<name>A0A2V5KKN6_9BACL</name>
<reference evidence="2 3" key="1">
    <citation type="submission" date="2018-05" db="EMBL/GenBank/DDBJ databases">
        <title>Paenibacillus flagellatus sp. nov., isolated from selenium mineral soil.</title>
        <authorList>
            <person name="Dai X."/>
        </authorList>
    </citation>
    <scope>NUCLEOTIDE SEQUENCE [LARGE SCALE GENOMIC DNA]</scope>
    <source>
        <strain evidence="2 3">DXL2</strain>
    </source>
</reference>
<organism evidence="2 3">
    <name type="scientific">Paenibacillus flagellatus</name>
    <dbReference type="NCBI Taxonomy" id="2211139"/>
    <lineage>
        <taxon>Bacteria</taxon>
        <taxon>Bacillati</taxon>
        <taxon>Bacillota</taxon>
        <taxon>Bacilli</taxon>
        <taxon>Bacillales</taxon>
        <taxon>Paenibacillaceae</taxon>
        <taxon>Paenibacillus</taxon>
    </lineage>
</organism>
<gene>
    <name evidence="2" type="ORF">DLM86_26290</name>
</gene>
<evidence type="ECO:0000313" key="2">
    <source>
        <dbReference type="EMBL" id="PYI51197.1"/>
    </source>
</evidence>
<dbReference type="RefSeq" id="WP_110843042.1">
    <property type="nucleotide sequence ID" value="NZ_QJVJ01000014.1"/>
</dbReference>
<keyword evidence="3" id="KW-1185">Reference proteome</keyword>
<dbReference type="EMBL" id="QJVJ01000014">
    <property type="protein sequence ID" value="PYI51197.1"/>
    <property type="molecule type" value="Genomic_DNA"/>
</dbReference>